<feature type="domain" description="Glycosyl hydrolase-like 10" evidence="3">
    <location>
        <begin position="93"/>
        <end position="299"/>
    </location>
</feature>
<dbReference type="InterPro" id="IPR006311">
    <property type="entry name" value="TAT_signal"/>
</dbReference>
<evidence type="ECO:0000313" key="5">
    <source>
        <dbReference type="Proteomes" id="UP000199041"/>
    </source>
</evidence>
<dbReference type="Proteomes" id="UP000199041">
    <property type="component" value="Unassembled WGS sequence"/>
</dbReference>
<feature type="chain" id="PRO_5011530271" evidence="2">
    <location>
        <begin position="27"/>
        <end position="375"/>
    </location>
</feature>
<evidence type="ECO:0000313" key="4">
    <source>
        <dbReference type="EMBL" id="SEA15639.1"/>
    </source>
</evidence>
<dbReference type="InterPro" id="IPR052177">
    <property type="entry name" value="Divisome_Glycosyl_Hydrolase"/>
</dbReference>
<evidence type="ECO:0000256" key="1">
    <source>
        <dbReference type="ARBA" id="ARBA00022729"/>
    </source>
</evidence>
<accession>A0A1H3YVQ3</accession>
<dbReference type="STRING" id="551991.SAMN05192529_10986"/>
<dbReference type="OrthoDB" id="100605at2"/>
<organism evidence="4 5">
    <name type="scientific">Arachidicoccus rhizosphaerae</name>
    <dbReference type="NCBI Taxonomy" id="551991"/>
    <lineage>
        <taxon>Bacteria</taxon>
        <taxon>Pseudomonadati</taxon>
        <taxon>Bacteroidota</taxon>
        <taxon>Chitinophagia</taxon>
        <taxon>Chitinophagales</taxon>
        <taxon>Chitinophagaceae</taxon>
        <taxon>Arachidicoccus</taxon>
    </lineage>
</organism>
<sequence>MDDRRDFLRKAMMASAAMAATPLLVAANTGNKADGFVRANKTSLAKRTLKNWVWINPDPKKTASEMEATYSSYVKAGITGVFFEQDSEKHFRAAKKQGLETHRWMWTMNRGEKELLAAHPDWYAVSRSGKSCSTEPPYVDYYRWLCPSKQTTLAYLKKQVTDILALDYVDGIHLDYVRYCDVILPVNLWSHYHLDQTKELPDYDFCYCDHCKEGFNKWAGEQLQDIEFPEASLSWRQFRYNQINHIVNQLADIAHQVNKKITAAVFPTPEVARRNVRQDWTNWNIDGVCPMIYHGFYKENTRWIGDAVAEGIHFLHGKMPLYAGLYLPDFKSSGDLKDGIRYALQNGAGGVSFFGNVKDGDLACLQEIAKQFQEG</sequence>
<proteinExistence type="predicted"/>
<dbReference type="Pfam" id="PF02638">
    <property type="entry name" value="GHL10"/>
    <property type="match status" value="1"/>
</dbReference>
<dbReference type="InterPro" id="IPR003790">
    <property type="entry name" value="GHL10"/>
</dbReference>
<dbReference type="Gene3D" id="3.20.20.80">
    <property type="entry name" value="Glycosidases"/>
    <property type="match status" value="1"/>
</dbReference>
<dbReference type="EMBL" id="FNQY01000009">
    <property type="protein sequence ID" value="SEA15639.1"/>
    <property type="molecule type" value="Genomic_DNA"/>
</dbReference>
<gene>
    <name evidence="4" type="ORF">SAMN05192529_10986</name>
</gene>
<keyword evidence="1 2" id="KW-0732">Signal</keyword>
<dbReference type="PANTHER" id="PTHR43405">
    <property type="entry name" value="GLYCOSYL HYDROLASE DIGH"/>
    <property type="match status" value="1"/>
</dbReference>
<dbReference type="GO" id="GO:0016787">
    <property type="term" value="F:hydrolase activity"/>
    <property type="evidence" value="ECO:0007669"/>
    <property type="project" value="UniProtKB-KW"/>
</dbReference>
<feature type="signal peptide" evidence="2">
    <location>
        <begin position="1"/>
        <end position="26"/>
    </location>
</feature>
<keyword evidence="5" id="KW-1185">Reference proteome</keyword>
<evidence type="ECO:0000256" key="2">
    <source>
        <dbReference type="SAM" id="SignalP"/>
    </source>
</evidence>
<name>A0A1H3YVQ3_9BACT</name>
<dbReference type="RefSeq" id="WP_091397119.1">
    <property type="nucleotide sequence ID" value="NZ_FNQY01000009.1"/>
</dbReference>
<dbReference type="PROSITE" id="PS51318">
    <property type="entry name" value="TAT"/>
    <property type="match status" value="1"/>
</dbReference>
<evidence type="ECO:0000259" key="3">
    <source>
        <dbReference type="Pfam" id="PF02638"/>
    </source>
</evidence>
<keyword evidence="4" id="KW-0378">Hydrolase</keyword>
<dbReference type="AlphaFoldDB" id="A0A1H3YVQ3"/>
<dbReference type="PANTHER" id="PTHR43405:SF1">
    <property type="entry name" value="GLYCOSYL HYDROLASE DIGH"/>
    <property type="match status" value="1"/>
</dbReference>
<reference evidence="4 5" key="1">
    <citation type="submission" date="2016-10" db="EMBL/GenBank/DDBJ databases">
        <authorList>
            <person name="de Groot N.N."/>
        </authorList>
    </citation>
    <scope>NUCLEOTIDE SEQUENCE [LARGE SCALE GENOMIC DNA]</scope>
    <source>
        <strain evidence="4 5">Vu-144</strain>
    </source>
</reference>
<protein>
    <submittedName>
        <fullName evidence="4">Glycosyl hydrolase-like 10</fullName>
    </submittedName>
</protein>